<protein>
    <submittedName>
        <fullName evidence="1">Uncharacterized protein</fullName>
    </submittedName>
</protein>
<keyword evidence="2" id="KW-1185">Reference proteome</keyword>
<sequence>MARRASRCLERGGGGGSVPYAVVGREGHVDVTKFLEPGREKGEVTAFVPSDSNKVGEEVRGHGLLQS</sequence>
<dbReference type="Proteomes" id="UP001140949">
    <property type="component" value="Unassembled WGS sequence"/>
</dbReference>
<evidence type="ECO:0000313" key="2">
    <source>
        <dbReference type="Proteomes" id="UP001140949"/>
    </source>
</evidence>
<reference evidence="1" key="1">
    <citation type="journal article" date="2023" name="GigaByte">
        <title>Genome assembly of the bearded iris, Iris pallida Lam.</title>
        <authorList>
            <person name="Bruccoleri R.E."/>
            <person name="Oakeley E.J."/>
            <person name="Faust A.M.E."/>
            <person name="Altorfer M."/>
            <person name="Dessus-Babus S."/>
            <person name="Burckhardt D."/>
            <person name="Oertli M."/>
            <person name="Naumann U."/>
            <person name="Petersen F."/>
            <person name="Wong J."/>
        </authorList>
    </citation>
    <scope>NUCLEOTIDE SEQUENCE</scope>
    <source>
        <strain evidence="1">GSM-AAB239-AS_SAM_17_03QT</strain>
    </source>
</reference>
<comment type="caution">
    <text evidence="1">The sequence shown here is derived from an EMBL/GenBank/DDBJ whole genome shotgun (WGS) entry which is preliminary data.</text>
</comment>
<dbReference type="AlphaFoldDB" id="A0AAX6GXL1"/>
<name>A0AAX6GXL1_IRIPA</name>
<accession>A0AAX6GXL1</accession>
<evidence type="ECO:0000313" key="1">
    <source>
        <dbReference type="EMBL" id="KAJ6833057.1"/>
    </source>
</evidence>
<dbReference type="EMBL" id="JANAVB010015528">
    <property type="protein sequence ID" value="KAJ6833057.1"/>
    <property type="molecule type" value="Genomic_DNA"/>
</dbReference>
<organism evidence="1 2">
    <name type="scientific">Iris pallida</name>
    <name type="common">Sweet iris</name>
    <dbReference type="NCBI Taxonomy" id="29817"/>
    <lineage>
        <taxon>Eukaryota</taxon>
        <taxon>Viridiplantae</taxon>
        <taxon>Streptophyta</taxon>
        <taxon>Embryophyta</taxon>
        <taxon>Tracheophyta</taxon>
        <taxon>Spermatophyta</taxon>
        <taxon>Magnoliopsida</taxon>
        <taxon>Liliopsida</taxon>
        <taxon>Asparagales</taxon>
        <taxon>Iridaceae</taxon>
        <taxon>Iridoideae</taxon>
        <taxon>Irideae</taxon>
        <taxon>Iris</taxon>
    </lineage>
</organism>
<gene>
    <name evidence="1" type="ORF">M6B38_341770</name>
</gene>
<proteinExistence type="predicted"/>
<reference evidence="1" key="2">
    <citation type="submission" date="2023-04" db="EMBL/GenBank/DDBJ databases">
        <authorList>
            <person name="Bruccoleri R.E."/>
            <person name="Oakeley E.J."/>
            <person name="Faust A.-M."/>
            <person name="Dessus-Babus S."/>
            <person name="Altorfer M."/>
            <person name="Burckhardt D."/>
            <person name="Oertli M."/>
            <person name="Naumann U."/>
            <person name="Petersen F."/>
            <person name="Wong J."/>
        </authorList>
    </citation>
    <scope>NUCLEOTIDE SEQUENCE</scope>
    <source>
        <strain evidence="1">GSM-AAB239-AS_SAM_17_03QT</strain>
        <tissue evidence="1">Leaf</tissue>
    </source>
</reference>